<evidence type="ECO:0000256" key="13">
    <source>
        <dbReference type="ARBA" id="ARBA00023157"/>
    </source>
</evidence>
<evidence type="ECO:0000256" key="2">
    <source>
        <dbReference type="ARBA" id="ARBA00022527"/>
    </source>
</evidence>
<gene>
    <name evidence="23" type="ORF">RJ641_034098</name>
</gene>
<evidence type="ECO:0000256" key="19">
    <source>
        <dbReference type="SAM" id="Phobius"/>
    </source>
</evidence>
<feature type="domain" description="Bulb-type lectin" evidence="22">
    <location>
        <begin position="29"/>
        <end position="149"/>
    </location>
</feature>
<feature type="transmembrane region" description="Helical" evidence="19">
    <location>
        <begin position="447"/>
        <end position="476"/>
    </location>
</feature>
<dbReference type="GO" id="GO:0030246">
    <property type="term" value="F:carbohydrate binding"/>
    <property type="evidence" value="ECO:0007669"/>
    <property type="project" value="UniProtKB-KW"/>
</dbReference>
<dbReference type="InterPro" id="IPR011009">
    <property type="entry name" value="Kinase-like_dom_sf"/>
</dbReference>
<evidence type="ECO:0000313" key="24">
    <source>
        <dbReference type="Proteomes" id="UP001370490"/>
    </source>
</evidence>
<keyword evidence="10 18" id="KW-0067">ATP-binding</keyword>
<dbReference type="Gene3D" id="1.10.510.10">
    <property type="entry name" value="Transferase(Phosphotransferase) domain 1"/>
    <property type="match status" value="1"/>
</dbReference>
<evidence type="ECO:0000256" key="14">
    <source>
        <dbReference type="ARBA" id="ARBA00023170"/>
    </source>
</evidence>
<reference evidence="23 24" key="1">
    <citation type="submission" date="2023-12" db="EMBL/GenBank/DDBJ databases">
        <title>A high-quality genome assembly for Dillenia turbinata (Dilleniales).</title>
        <authorList>
            <person name="Chanderbali A."/>
        </authorList>
    </citation>
    <scope>NUCLEOTIDE SEQUENCE [LARGE SCALE GENOMIC DNA]</scope>
    <source>
        <strain evidence="23">LSX21</strain>
        <tissue evidence="23">Leaf</tissue>
    </source>
</reference>
<comment type="catalytic activity">
    <reaction evidence="17 18">
        <text>L-seryl-[protein] + ATP = O-phospho-L-seryl-[protein] + ADP + H(+)</text>
        <dbReference type="Rhea" id="RHEA:17989"/>
        <dbReference type="Rhea" id="RHEA-COMP:9863"/>
        <dbReference type="Rhea" id="RHEA-COMP:11604"/>
        <dbReference type="ChEBI" id="CHEBI:15378"/>
        <dbReference type="ChEBI" id="CHEBI:29999"/>
        <dbReference type="ChEBI" id="CHEBI:30616"/>
        <dbReference type="ChEBI" id="CHEBI:83421"/>
        <dbReference type="ChEBI" id="CHEBI:456216"/>
        <dbReference type="EC" id="2.7.11.1"/>
    </reaction>
</comment>
<dbReference type="FunFam" id="1.10.510.10:FF:000237">
    <property type="entry name" value="G-type lectin S-receptor-like serine/threonine-protein kinase"/>
    <property type="match status" value="1"/>
</dbReference>
<proteinExistence type="inferred from homology"/>
<evidence type="ECO:0000256" key="3">
    <source>
        <dbReference type="ARBA" id="ARBA00022536"/>
    </source>
</evidence>
<dbReference type="PROSITE" id="PS50927">
    <property type="entry name" value="BULB_LECTIN"/>
    <property type="match status" value="1"/>
</dbReference>
<keyword evidence="4 18" id="KW-0808">Transferase</keyword>
<keyword evidence="11 19" id="KW-1133">Transmembrane helix</keyword>
<keyword evidence="7" id="KW-0430">Lectin</keyword>
<evidence type="ECO:0000256" key="16">
    <source>
        <dbReference type="ARBA" id="ARBA00047899"/>
    </source>
</evidence>
<keyword evidence="9 18" id="KW-0418">Kinase</keyword>
<dbReference type="PANTHER" id="PTHR47976">
    <property type="entry name" value="G-TYPE LECTIN S-RECEPTOR-LIKE SERINE/THREONINE-PROTEIN KINASE SD2-5"/>
    <property type="match status" value="1"/>
</dbReference>
<evidence type="ECO:0000256" key="15">
    <source>
        <dbReference type="ARBA" id="ARBA00023180"/>
    </source>
</evidence>
<evidence type="ECO:0000256" key="10">
    <source>
        <dbReference type="ARBA" id="ARBA00022840"/>
    </source>
</evidence>
<protein>
    <recommendedName>
        <fullName evidence="18">Receptor-like serine/threonine-protein kinase</fullName>
        <ecNumber evidence="18">2.7.11.1</ecNumber>
    </recommendedName>
</protein>
<evidence type="ECO:0000259" key="22">
    <source>
        <dbReference type="PROSITE" id="PS50927"/>
    </source>
</evidence>
<keyword evidence="6 20" id="KW-0732">Signal</keyword>
<keyword evidence="24" id="KW-1185">Reference proteome</keyword>
<comment type="similarity">
    <text evidence="18">Belongs to the protein kinase superfamily. Ser/Thr protein kinase family.</text>
</comment>
<dbReference type="InterPro" id="IPR000719">
    <property type="entry name" value="Prot_kinase_dom"/>
</dbReference>
<sequence>MILQTMALPLSCFLFFLALQSHNSVAQTHSNITLGSFLKANNDNTSWISPSGDFAFGFQQIEDKGFLLAVWFDKIPEKTIVWSANQGNLVQKGSIIQLTKDGQFLLNDPKGQKKWSATFVGSLYYAAMLDTGNFVLASQDSVNLWETFDNPTDTILPTQTLSLGAHLVARFSETNYSNGRFLFAMQGDGNLVLYTTSFLGDQAAYWSTETEGIGFQVVFNQSGYIYLKAKNTTILNYLSDAAPPSNFYQRAILKHDGVFRHYVYPKPSGSGASRWPAAWSTVSLIPENICLSTPSSGGRGICGLNSYCSLGSDQSPTCQCPPGYTIIDPHDERSGCRPIFISQSCEGPSQDADLFDLMEMPNTRWPGDGHDYAHYYKVTEDWCRGICLRDCLCTVAVFEDGNCWMKKFPFSNGRLDDSLGGKTLIKILKDNSTLQGVNSKNNDDSTLIITGAVLLGGSAFINIVLLLATSLTYFYFKNRRSKVLHQQRVTLGMNLQSFSYKELEHATCGFKEEIDHGAFATVYKGELPNERGNFVAVKNLEKFVKEGEKEFETEVLAIGRTNHKNLVQLLGFCNEGHHRLLVYKLMSNRSLANFLFGNPWLDWCTRVQIAFGVSRGLCYLHEECSTQIIHCNIKPQNILLDDLFNAKISDFGLAKLLSADQTRTTTGIRGTKGYVAPEWFKNMPITAKVDVYSFGILLLELLFCRKSLEAESNDENMVILAEWAYDCYIDRRLDLLLQNDEAAMHDMKRLERFVMVAIWCIQEDPSLRPPMRKVTQMLEGAVEVPAPPDPSSYISSI</sequence>
<dbReference type="FunFam" id="2.90.10.10:FF:000013">
    <property type="entry name" value="G-type lectin S-receptor-like serine/threonine-protein kinase LECRK1"/>
    <property type="match status" value="1"/>
</dbReference>
<dbReference type="CDD" id="cd00028">
    <property type="entry name" value="B_lectin"/>
    <property type="match status" value="1"/>
</dbReference>
<dbReference type="FunFam" id="3.30.200.20:FF:000059">
    <property type="entry name" value="S-receptor-like serine/threonine-protein kinase"/>
    <property type="match status" value="1"/>
</dbReference>
<evidence type="ECO:0000256" key="5">
    <source>
        <dbReference type="ARBA" id="ARBA00022692"/>
    </source>
</evidence>
<dbReference type="FunFam" id="2.90.10.10:FF:000041">
    <property type="entry name" value="Uncharacterized protein"/>
    <property type="match status" value="1"/>
</dbReference>
<dbReference type="AlphaFoldDB" id="A0AAN8ZK60"/>
<organism evidence="23 24">
    <name type="scientific">Dillenia turbinata</name>
    <dbReference type="NCBI Taxonomy" id="194707"/>
    <lineage>
        <taxon>Eukaryota</taxon>
        <taxon>Viridiplantae</taxon>
        <taxon>Streptophyta</taxon>
        <taxon>Embryophyta</taxon>
        <taxon>Tracheophyta</taxon>
        <taxon>Spermatophyta</taxon>
        <taxon>Magnoliopsida</taxon>
        <taxon>eudicotyledons</taxon>
        <taxon>Gunneridae</taxon>
        <taxon>Pentapetalae</taxon>
        <taxon>Dilleniales</taxon>
        <taxon>Dilleniaceae</taxon>
        <taxon>Dillenia</taxon>
    </lineage>
</organism>
<dbReference type="PANTHER" id="PTHR47976:SF108">
    <property type="entry name" value="G-TYPE LECTIN S-RECEPTOR-LIKE SERINE_THREONINE-PROTEIN KINASE LECRK1"/>
    <property type="match status" value="1"/>
</dbReference>
<dbReference type="CDD" id="cd01098">
    <property type="entry name" value="PAN_AP_plant"/>
    <property type="match status" value="1"/>
</dbReference>
<keyword evidence="14" id="KW-0675">Receptor</keyword>
<evidence type="ECO:0000256" key="8">
    <source>
        <dbReference type="ARBA" id="ARBA00022741"/>
    </source>
</evidence>
<dbReference type="PROSITE" id="PS50011">
    <property type="entry name" value="PROTEIN_KINASE_DOM"/>
    <property type="match status" value="1"/>
</dbReference>
<dbReference type="InterPro" id="IPR024171">
    <property type="entry name" value="SRK-like_kinase"/>
</dbReference>
<evidence type="ECO:0000256" key="9">
    <source>
        <dbReference type="ARBA" id="ARBA00022777"/>
    </source>
</evidence>
<feature type="chain" id="PRO_5042968082" description="Receptor-like serine/threonine-protein kinase" evidence="20">
    <location>
        <begin position="27"/>
        <end position="797"/>
    </location>
</feature>
<dbReference type="FunFam" id="2.90.10.30:FF:000001">
    <property type="entry name" value="Serine/threonine-protein kinase"/>
    <property type="match status" value="1"/>
</dbReference>
<keyword evidence="12 19" id="KW-0472">Membrane</keyword>
<comment type="catalytic activity">
    <reaction evidence="16 18">
        <text>L-threonyl-[protein] + ATP = O-phospho-L-threonyl-[protein] + ADP + H(+)</text>
        <dbReference type="Rhea" id="RHEA:46608"/>
        <dbReference type="Rhea" id="RHEA-COMP:11060"/>
        <dbReference type="Rhea" id="RHEA-COMP:11605"/>
        <dbReference type="ChEBI" id="CHEBI:15378"/>
        <dbReference type="ChEBI" id="CHEBI:30013"/>
        <dbReference type="ChEBI" id="CHEBI:30616"/>
        <dbReference type="ChEBI" id="CHEBI:61977"/>
        <dbReference type="ChEBI" id="CHEBI:456216"/>
        <dbReference type="EC" id="2.7.11.1"/>
    </reaction>
</comment>
<dbReference type="Pfam" id="PF01453">
    <property type="entry name" value="B_lectin"/>
    <property type="match status" value="1"/>
</dbReference>
<evidence type="ECO:0000259" key="21">
    <source>
        <dbReference type="PROSITE" id="PS50011"/>
    </source>
</evidence>
<dbReference type="GO" id="GO:0004674">
    <property type="term" value="F:protein serine/threonine kinase activity"/>
    <property type="evidence" value="ECO:0007669"/>
    <property type="project" value="UniProtKB-KW"/>
</dbReference>
<keyword evidence="13" id="KW-1015">Disulfide bond</keyword>
<evidence type="ECO:0000256" key="1">
    <source>
        <dbReference type="ARBA" id="ARBA00004479"/>
    </source>
</evidence>
<comment type="subcellular location">
    <subcellularLocation>
        <location evidence="1">Membrane</location>
        <topology evidence="1">Single-pass type I membrane protein</topology>
    </subcellularLocation>
</comment>
<comment type="caution">
    <text evidence="23">The sequence shown here is derived from an EMBL/GenBank/DDBJ whole genome shotgun (WGS) entry which is preliminary data.</text>
</comment>
<keyword evidence="15" id="KW-0325">Glycoprotein</keyword>
<keyword evidence="2 18" id="KW-0723">Serine/threonine-protein kinase</keyword>
<name>A0AAN8ZK60_9MAGN</name>
<dbReference type="InterPro" id="IPR036426">
    <property type="entry name" value="Bulb-type_lectin_dom_sf"/>
</dbReference>
<dbReference type="EMBL" id="JBAMMX010000007">
    <property type="protein sequence ID" value="KAK6937068.1"/>
    <property type="molecule type" value="Genomic_DNA"/>
</dbReference>
<dbReference type="PIRSF" id="PIRSF000641">
    <property type="entry name" value="SRK"/>
    <property type="match status" value="1"/>
</dbReference>
<keyword evidence="8 18" id="KW-0547">Nucleotide-binding</keyword>
<evidence type="ECO:0000256" key="4">
    <source>
        <dbReference type="ARBA" id="ARBA00022679"/>
    </source>
</evidence>
<accession>A0AAN8ZK60</accession>
<evidence type="ECO:0000313" key="23">
    <source>
        <dbReference type="EMBL" id="KAK6937068.1"/>
    </source>
</evidence>
<dbReference type="Proteomes" id="UP001370490">
    <property type="component" value="Unassembled WGS sequence"/>
</dbReference>
<dbReference type="Gene3D" id="2.90.10.30">
    <property type="match status" value="1"/>
</dbReference>
<evidence type="ECO:0000256" key="18">
    <source>
        <dbReference type="PIRNR" id="PIRNR000641"/>
    </source>
</evidence>
<evidence type="ECO:0000256" key="20">
    <source>
        <dbReference type="SAM" id="SignalP"/>
    </source>
</evidence>
<dbReference type="Pfam" id="PF00069">
    <property type="entry name" value="Pkinase"/>
    <property type="match status" value="1"/>
</dbReference>
<dbReference type="SUPFAM" id="SSF56112">
    <property type="entry name" value="Protein kinase-like (PK-like)"/>
    <property type="match status" value="1"/>
</dbReference>
<evidence type="ECO:0000256" key="7">
    <source>
        <dbReference type="ARBA" id="ARBA00022734"/>
    </source>
</evidence>
<dbReference type="InterPro" id="IPR001480">
    <property type="entry name" value="Bulb-type_lectin_dom"/>
</dbReference>
<evidence type="ECO:0000256" key="11">
    <source>
        <dbReference type="ARBA" id="ARBA00022989"/>
    </source>
</evidence>
<dbReference type="Gene3D" id="2.90.10.10">
    <property type="entry name" value="Bulb-type lectin domain"/>
    <property type="match status" value="1"/>
</dbReference>
<dbReference type="Gene3D" id="3.30.200.20">
    <property type="entry name" value="Phosphorylase Kinase, domain 1"/>
    <property type="match status" value="1"/>
</dbReference>
<dbReference type="GO" id="GO:0005524">
    <property type="term" value="F:ATP binding"/>
    <property type="evidence" value="ECO:0007669"/>
    <property type="project" value="UniProtKB-KW"/>
</dbReference>
<keyword evidence="3" id="KW-0245">EGF-like domain</keyword>
<feature type="signal peptide" evidence="20">
    <location>
        <begin position="1"/>
        <end position="26"/>
    </location>
</feature>
<dbReference type="GO" id="GO:0016020">
    <property type="term" value="C:membrane"/>
    <property type="evidence" value="ECO:0007669"/>
    <property type="project" value="UniProtKB-SubCell"/>
</dbReference>
<dbReference type="SMART" id="SM00108">
    <property type="entry name" value="B_lectin"/>
    <property type="match status" value="1"/>
</dbReference>
<keyword evidence="5 19" id="KW-0812">Transmembrane</keyword>
<dbReference type="SUPFAM" id="SSF51110">
    <property type="entry name" value="alpha-D-mannose-specific plant lectins"/>
    <property type="match status" value="2"/>
</dbReference>
<evidence type="ECO:0000256" key="12">
    <source>
        <dbReference type="ARBA" id="ARBA00023136"/>
    </source>
</evidence>
<dbReference type="EC" id="2.7.11.1" evidence="18"/>
<feature type="domain" description="Protein kinase" evidence="21">
    <location>
        <begin position="508"/>
        <end position="782"/>
    </location>
</feature>
<dbReference type="InterPro" id="IPR051343">
    <property type="entry name" value="G-type_lectin_kinases/EP1-like"/>
</dbReference>
<evidence type="ECO:0000256" key="6">
    <source>
        <dbReference type="ARBA" id="ARBA00022729"/>
    </source>
</evidence>
<evidence type="ECO:0000256" key="17">
    <source>
        <dbReference type="ARBA" id="ARBA00048679"/>
    </source>
</evidence>